<dbReference type="PANTHER" id="PTHR37419:SF1">
    <property type="entry name" value="SERINE_THREONINE-PROTEIN KINASE TOXIN HIPA"/>
    <property type="match status" value="1"/>
</dbReference>
<proteinExistence type="inferred from homology"/>
<dbReference type="GO" id="GO:0004674">
    <property type="term" value="F:protein serine/threonine kinase activity"/>
    <property type="evidence" value="ECO:0007669"/>
    <property type="project" value="TreeGrafter"/>
</dbReference>
<name>A0AAJ0UDK7_HALSE</name>
<dbReference type="EMBL" id="NHSF01000015">
    <property type="protein sequence ID" value="MBK5929421.1"/>
    <property type="molecule type" value="Genomic_DNA"/>
</dbReference>
<evidence type="ECO:0000256" key="1">
    <source>
        <dbReference type="ARBA" id="ARBA00010164"/>
    </source>
</evidence>
<evidence type="ECO:0000313" key="6">
    <source>
        <dbReference type="EMBL" id="MBK5929421.1"/>
    </source>
</evidence>
<dbReference type="PANTHER" id="PTHR37419">
    <property type="entry name" value="SERINE/THREONINE-PROTEIN KINASE TOXIN HIPA"/>
    <property type="match status" value="1"/>
</dbReference>
<feature type="domain" description="HipA N-terminal subdomain 1" evidence="5">
    <location>
        <begin position="7"/>
        <end position="111"/>
    </location>
</feature>
<dbReference type="NCBIfam" id="TIGR03071">
    <property type="entry name" value="couple_hipA"/>
    <property type="match status" value="1"/>
</dbReference>
<sequence length="412" mass="45630">MPEPLSLEILLHEQPIGSLSLLEGDRSILSFSPAYIEQDDRPVLSLSFKDRYGQLITGQRLYQTRLMPFFSNLLPEGPLRTYLAAMAGVKPVREFFLLWALGEDLPGAVKVRAHSGQGRWPPPALSARTAVESGPAQPRGLLRFSLAGVQLKFSAVMGARGGLTIPAQGVGGGWIIKLPSAQYPGVPENEYSMMTLARMVGIEVPAFELVDLDRVANLPEGIERIGAKAFAIRRFDRADDGRAVHIEDFAQVFGVYPDEKYGRASARNLATVIGTECGLGDVVEFIRRLVFNTLIGNADMHLKNWSLIYPDGRHVRLAPSYDVVSTLAYIPDDRAALKVSRSARFDAFTREELSHLADKAQLPRHLVLDTASETVERFRQVWDAERPHLPMASSVAERIDWHLGRIPLLAET</sequence>
<feature type="domain" description="HipA-like C-terminal" evidence="4">
    <location>
        <begin position="144"/>
        <end position="382"/>
    </location>
</feature>
<dbReference type="RefSeq" id="WP_201243778.1">
    <property type="nucleotide sequence ID" value="NZ_NHSF01000015.1"/>
</dbReference>
<dbReference type="Gene3D" id="1.10.1070.20">
    <property type="match status" value="1"/>
</dbReference>
<evidence type="ECO:0000256" key="3">
    <source>
        <dbReference type="ARBA" id="ARBA00022777"/>
    </source>
</evidence>
<evidence type="ECO:0000256" key="2">
    <source>
        <dbReference type="ARBA" id="ARBA00022679"/>
    </source>
</evidence>
<dbReference type="Proteomes" id="UP001296967">
    <property type="component" value="Unassembled WGS sequence"/>
</dbReference>
<protein>
    <submittedName>
        <fullName evidence="6">Kinase</fullName>
    </submittedName>
</protein>
<accession>A0AAJ0UDK7</accession>
<evidence type="ECO:0000259" key="5">
    <source>
        <dbReference type="Pfam" id="PF13657"/>
    </source>
</evidence>
<dbReference type="Pfam" id="PF13657">
    <property type="entry name" value="Couple_hipA"/>
    <property type="match status" value="1"/>
</dbReference>
<evidence type="ECO:0000313" key="7">
    <source>
        <dbReference type="Proteomes" id="UP001296967"/>
    </source>
</evidence>
<comment type="caution">
    <text evidence="6">The sequence shown here is derived from an EMBL/GenBank/DDBJ whole genome shotgun (WGS) entry which is preliminary data.</text>
</comment>
<keyword evidence="2" id="KW-0808">Transferase</keyword>
<keyword evidence="3 6" id="KW-0418">Kinase</keyword>
<reference evidence="6" key="1">
    <citation type="submission" date="2017-05" db="EMBL/GenBank/DDBJ databases">
        <authorList>
            <person name="Imhoff J.F."/>
            <person name="Rahn T."/>
            <person name="Kuenzel S."/>
            <person name="Neulinger S.C."/>
        </authorList>
    </citation>
    <scope>NUCLEOTIDE SEQUENCE</scope>
    <source>
        <strain evidence="6">DSM 4395</strain>
    </source>
</reference>
<dbReference type="GO" id="GO:0005829">
    <property type="term" value="C:cytosol"/>
    <property type="evidence" value="ECO:0007669"/>
    <property type="project" value="TreeGrafter"/>
</dbReference>
<dbReference type="InterPro" id="IPR017508">
    <property type="entry name" value="HipA_N1"/>
</dbReference>
<dbReference type="InterPro" id="IPR012893">
    <property type="entry name" value="HipA-like_C"/>
</dbReference>
<reference evidence="6" key="2">
    <citation type="journal article" date="2020" name="Microorganisms">
        <title>Osmotic Adaptation and Compatible Solute Biosynthesis of Phototrophic Bacteria as Revealed from Genome Analyses.</title>
        <authorList>
            <person name="Imhoff J.F."/>
            <person name="Rahn T."/>
            <person name="Kunzel S."/>
            <person name="Keller A."/>
            <person name="Neulinger S.C."/>
        </authorList>
    </citation>
    <scope>NUCLEOTIDE SEQUENCE</scope>
    <source>
        <strain evidence="6">DSM 4395</strain>
    </source>
</reference>
<organism evidence="6 7">
    <name type="scientific">Halochromatium salexigens</name>
    <name type="common">Chromatium salexigens</name>
    <dbReference type="NCBI Taxonomy" id="49447"/>
    <lineage>
        <taxon>Bacteria</taxon>
        <taxon>Pseudomonadati</taxon>
        <taxon>Pseudomonadota</taxon>
        <taxon>Gammaproteobacteria</taxon>
        <taxon>Chromatiales</taxon>
        <taxon>Chromatiaceae</taxon>
        <taxon>Halochromatium</taxon>
    </lineage>
</organism>
<dbReference type="InterPro" id="IPR052028">
    <property type="entry name" value="HipA_Ser/Thr_kinase"/>
</dbReference>
<dbReference type="Pfam" id="PF07804">
    <property type="entry name" value="HipA_C"/>
    <property type="match status" value="1"/>
</dbReference>
<comment type="similarity">
    <text evidence="1">Belongs to the HipA Ser/Thr kinase family.</text>
</comment>
<evidence type="ECO:0000259" key="4">
    <source>
        <dbReference type="Pfam" id="PF07804"/>
    </source>
</evidence>
<keyword evidence="7" id="KW-1185">Reference proteome</keyword>
<dbReference type="AlphaFoldDB" id="A0AAJ0UDK7"/>
<gene>
    <name evidence="6" type="ORF">CCR82_02440</name>
</gene>